<proteinExistence type="predicted"/>
<organism evidence="1 2">
    <name type="scientific">Micromonospora parathelypteridis</name>
    <dbReference type="NCBI Taxonomy" id="1839617"/>
    <lineage>
        <taxon>Bacteria</taxon>
        <taxon>Bacillati</taxon>
        <taxon>Actinomycetota</taxon>
        <taxon>Actinomycetes</taxon>
        <taxon>Micromonosporales</taxon>
        <taxon>Micromonosporaceae</taxon>
        <taxon>Micromonospora</taxon>
    </lineage>
</organism>
<sequence length="41" mass="4550">MRVLIAEDNILLQEGLNLLLSTRRIRGDGGGGLARRHHRGD</sequence>
<dbReference type="Proteomes" id="UP000586947">
    <property type="component" value="Unassembled WGS sequence"/>
</dbReference>
<evidence type="ECO:0000313" key="2">
    <source>
        <dbReference type="Proteomes" id="UP000586947"/>
    </source>
</evidence>
<keyword evidence="2" id="KW-1185">Reference proteome</keyword>
<evidence type="ECO:0008006" key="3">
    <source>
        <dbReference type="Google" id="ProtNLM"/>
    </source>
</evidence>
<gene>
    <name evidence="1" type="ORF">HNR20_002597</name>
</gene>
<name>A0A840VMA3_9ACTN</name>
<dbReference type="EMBL" id="JACHDP010000001">
    <property type="protein sequence ID" value="MBB5478092.1"/>
    <property type="molecule type" value="Genomic_DNA"/>
</dbReference>
<dbReference type="AlphaFoldDB" id="A0A840VMA3"/>
<reference evidence="1 2" key="1">
    <citation type="submission" date="2020-08" db="EMBL/GenBank/DDBJ databases">
        <title>Sequencing the genomes of 1000 actinobacteria strains.</title>
        <authorList>
            <person name="Klenk H.-P."/>
        </authorList>
    </citation>
    <scope>NUCLEOTIDE SEQUENCE [LARGE SCALE GENOMIC DNA]</scope>
    <source>
        <strain evidence="1 2">DSM 103125</strain>
    </source>
</reference>
<comment type="caution">
    <text evidence="1">The sequence shown here is derived from an EMBL/GenBank/DDBJ whole genome shotgun (WGS) entry which is preliminary data.</text>
</comment>
<evidence type="ECO:0000313" key="1">
    <source>
        <dbReference type="EMBL" id="MBB5478092.1"/>
    </source>
</evidence>
<accession>A0A840VMA3</accession>
<protein>
    <recommendedName>
        <fullName evidence="3">Response regulatory domain-containing protein</fullName>
    </recommendedName>
</protein>